<organism evidence="2 3">
    <name type="scientific">Vibrio gelatinilyticus</name>
    <dbReference type="NCBI Taxonomy" id="2893468"/>
    <lineage>
        <taxon>Bacteria</taxon>
        <taxon>Pseudomonadati</taxon>
        <taxon>Pseudomonadota</taxon>
        <taxon>Gammaproteobacteria</taxon>
        <taxon>Vibrionales</taxon>
        <taxon>Vibrionaceae</taxon>
        <taxon>Vibrio</taxon>
    </lineage>
</organism>
<evidence type="ECO:0000259" key="1">
    <source>
        <dbReference type="PROSITE" id="PS51186"/>
    </source>
</evidence>
<dbReference type="SUPFAM" id="SSF55729">
    <property type="entry name" value="Acyl-CoA N-acyltransferases (Nat)"/>
    <property type="match status" value="1"/>
</dbReference>
<accession>A0A9X2AVC4</accession>
<evidence type="ECO:0000313" key="3">
    <source>
        <dbReference type="Proteomes" id="UP001139488"/>
    </source>
</evidence>
<sequence length="148" mass="16884">MNKVVFRKCDENSQYWVALEKLFQTVWSDFLFADTYKPEADLPPVIIALRENEVIGGLAYSRYQEPLGNSEVVWFNAVFVSPQWRGQGIASELINRGVNQVPETLQSNLYAYTNVASLYQSLGWSVVDIESEPNHSVMSYSLKSQPRL</sequence>
<dbReference type="InterPro" id="IPR016181">
    <property type="entry name" value="Acyl_CoA_acyltransferase"/>
</dbReference>
<dbReference type="AlphaFoldDB" id="A0A9X2AVC4"/>
<dbReference type="Proteomes" id="UP001139488">
    <property type="component" value="Unassembled WGS sequence"/>
</dbReference>
<dbReference type="PROSITE" id="PS51186">
    <property type="entry name" value="GNAT"/>
    <property type="match status" value="1"/>
</dbReference>
<feature type="domain" description="N-acetyltransferase" evidence="1">
    <location>
        <begin position="4"/>
        <end position="143"/>
    </location>
</feature>
<dbReference type="CDD" id="cd04301">
    <property type="entry name" value="NAT_SF"/>
    <property type="match status" value="1"/>
</dbReference>
<proteinExistence type="predicted"/>
<comment type="caution">
    <text evidence="2">The sequence shown here is derived from an EMBL/GenBank/DDBJ whole genome shotgun (WGS) entry which is preliminary data.</text>
</comment>
<dbReference type="Gene3D" id="3.40.630.30">
    <property type="match status" value="1"/>
</dbReference>
<gene>
    <name evidence="2" type="ORF">LNL84_07770</name>
</gene>
<name>A0A9X2AVC4_9VIBR</name>
<dbReference type="GO" id="GO:0016747">
    <property type="term" value="F:acyltransferase activity, transferring groups other than amino-acyl groups"/>
    <property type="evidence" value="ECO:0007669"/>
    <property type="project" value="InterPro"/>
</dbReference>
<dbReference type="EMBL" id="JAJNNZ010000004">
    <property type="protein sequence ID" value="MCJ2376734.1"/>
    <property type="molecule type" value="Genomic_DNA"/>
</dbReference>
<evidence type="ECO:0000313" key="2">
    <source>
        <dbReference type="EMBL" id="MCJ2376734.1"/>
    </source>
</evidence>
<reference evidence="2" key="1">
    <citation type="submission" date="2021-11" db="EMBL/GenBank/DDBJ databases">
        <title>Vibrio ZSDE26 sp. nov. and Vibrio ZSDZ34 sp. nov., isolated from coastal seawater in Qingdao.</title>
        <authorList>
            <person name="Zhang P."/>
        </authorList>
    </citation>
    <scope>NUCLEOTIDE SEQUENCE</scope>
    <source>
        <strain evidence="2">ZSDZ34</strain>
    </source>
</reference>
<dbReference type="RefSeq" id="WP_244356565.1">
    <property type="nucleotide sequence ID" value="NZ_JAJNNZ010000004.1"/>
</dbReference>
<protein>
    <submittedName>
        <fullName evidence="2">GNAT family N-acetyltransferase</fullName>
    </submittedName>
</protein>
<dbReference type="Pfam" id="PF00583">
    <property type="entry name" value="Acetyltransf_1"/>
    <property type="match status" value="1"/>
</dbReference>
<dbReference type="InterPro" id="IPR000182">
    <property type="entry name" value="GNAT_dom"/>
</dbReference>
<keyword evidence="3" id="KW-1185">Reference proteome</keyword>